<sequence length="797" mass="91658">MFRMSAATEDEITFPEFPCNFNLVTGNKVSQQRFLHVKNNVTSDLELSRNSQEERIRDLNLLTWVLFNLNEKSEALEKNATVLELTNRRNVTALGNLVFLSQSRGYKIESDKYLEKLKELQNQPEFDRLKTEAIAEQAYSYSRLGGADNYKLCRRYFQQCTLKCPNNYLWKYGLALACKRLLNYNIQFTSKQPIDTEELKLECIELFFEVGERADSNLRGLAYAQLVNLRQVYSYPKINASRMFKAQNIHELLELARRFGGDNPAVLTQCGKSFKSIDVDKAIDILRQSLMLQENSTAYHHLGLCLSRKASLIAGGKYHSRNTRFGAHPSRYKSPTGYDPFVKLPFYVTNAFGQLDKDDPLVEEAIKFYHKAIDISHEENVPAKLSLADLYFSIDQFEHALAQYNQVIDQPEAKFLLCLISAHEGAGKCLQRLSNAATESNPERRRREAREQFTKGFSLAADLASKYSQSEIMIWDSLKQLINADEQSTSNGARNINQTIKLLELMKNKDVSEVLNEMLKDDLEVNNVNDFEERLEHYIAERDFEGALAFLNLSRLHSALVNDDSWSSSNLTDLKYKTYLAAAWNRVLKYSPDARRVFQQMFELTYGQCVGMVKEEDDDEVMESKVKHDVLIVSDTTQDCQVTLNVAENLYLVLKIVFGIDTVKYKVESSCFEHDQLSQAMENFSLTLWVLGDNDSGAYKKMLEEVRISLATEIIFMSVREKTASPQILTRKQVLDLKKSPWKQTTLFEHCLRDQLVELSNKCIVEKLFHGNPQTLMKLFCFLVGENFDKREDLFSS</sequence>
<dbReference type="Proteomes" id="UP000076420">
    <property type="component" value="Unassembled WGS sequence"/>
</dbReference>
<dbReference type="Gene3D" id="1.25.40.10">
    <property type="entry name" value="Tetratricopeptide repeat domain"/>
    <property type="match status" value="2"/>
</dbReference>
<organism evidence="4 5">
    <name type="scientific">Biomphalaria glabrata</name>
    <name type="common">Bloodfluke planorb</name>
    <name type="synonym">Freshwater snail</name>
    <dbReference type="NCBI Taxonomy" id="6526"/>
    <lineage>
        <taxon>Eukaryota</taxon>
        <taxon>Metazoa</taxon>
        <taxon>Spiralia</taxon>
        <taxon>Lophotrochozoa</taxon>
        <taxon>Mollusca</taxon>
        <taxon>Gastropoda</taxon>
        <taxon>Heterobranchia</taxon>
        <taxon>Euthyneura</taxon>
        <taxon>Panpulmonata</taxon>
        <taxon>Hygrophila</taxon>
        <taxon>Lymnaeoidea</taxon>
        <taxon>Planorbidae</taxon>
        <taxon>Biomphalaria</taxon>
    </lineage>
</organism>
<evidence type="ECO:0000313" key="4">
    <source>
        <dbReference type="EnsemblMetazoa" id="BGLB024914-PA"/>
    </source>
</evidence>
<dbReference type="AlphaFoldDB" id="A0A2C9KY71"/>
<name>A0A2C9KY71_BIOGL</name>
<proteinExistence type="inferred from homology"/>
<evidence type="ECO:0000313" key="5">
    <source>
        <dbReference type="Proteomes" id="UP000076420"/>
    </source>
</evidence>
<dbReference type="PANTHER" id="PTHR10271:SF0">
    <property type="entry name" value="INTERFERON-INDUCED PROTEIN WITH TETRATRICOPEPTIDE REPEATS 5"/>
    <property type="match status" value="1"/>
</dbReference>
<protein>
    <submittedName>
        <fullName evidence="4">Uncharacterized protein</fullName>
    </submittedName>
</protein>
<evidence type="ECO:0000256" key="1">
    <source>
        <dbReference type="ARBA" id="ARBA00022737"/>
    </source>
</evidence>
<keyword evidence="2" id="KW-0802">TPR repeat</keyword>
<dbReference type="OrthoDB" id="6162829at2759"/>
<accession>A0A2C9KY71</accession>
<comment type="similarity">
    <text evidence="3">Belongs to the IFIT family.</text>
</comment>
<dbReference type="STRING" id="6526.A0A2C9KY71"/>
<dbReference type="EnsemblMetazoa" id="BGLB024914-RA">
    <property type="protein sequence ID" value="BGLB024914-PA"/>
    <property type="gene ID" value="BGLB024914"/>
</dbReference>
<evidence type="ECO:0000256" key="3">
    <source>
        <dbReference type="ARBA" id="ARBA00038336"/>
    </source>
</evidence>
<dbReference type="GO" id="GO:0051607">
    <property type="term" value="P:defense response to virus"/>
    <property type="evidence" value="ECO:0007669"/>
    <property type="project" value="TreeGrafter"/>
</dbReference>
<evidence type="ECO:0000256" key="2">
    <source>
        <dbReference type="ARBA" id="ARBA00022803"/>
    </source>
</evidence>
<reference evidence="4" key="1">
    <citation type="submission" date="2020-05" db="UniProtKB">
        <authorList>
            <consortium name="EnsemblMetazoa"/>
        </authorList>
    </citation>
    <scope>IDENTIFICATION</scope>
    <source>
        <strain evidence="4">BB02</strain>
    </source>
</reference>
<dbReference type="InterPro" id="IPR011990">
    <property type="entry name" value="TPR-like_helical_dom_sf"/>
</dbReference>
<dbReference type="SUPFAM" id="SSF48452">
    <property type="entry name" value="TPR-like"/>
    <property type="match status" value="1"/>
</dbReference>
<dbReference type="VEuPathDB" id="VectorBase:BGLAX_029624"/>
<gene>
    <name evidence="4" type="primary">106072518</name>
</gene>
<dbReference type="GO" id="GO:0005829">
    <property type="term" value="C:cytosol"/>
    <property type="evidence" value="ECO:0007669"/>
    <property type="project" value="TreeGrafter"/>
</dbReference>
<dbReference type="PANTHER" id="PTHR10271">
    <property type="entry name" value="INTERFERON-INDUCED PROTEIN WITH TETRATRICOPEPTIDE REPEATS"/>
    <property type="match status" value="1"/>
</dbReference>
<dbReference type="RefSeq" id="XP_013088356.2">
    <property type="nucleotide sequence ID" value="XM_013232902.2"/>
</dbReference>
<dbReference type="KEGG" id="bgt:106072518"/>
<dbReference type="VEuPathDB" id="VectorBase:BGLB024914"/>
<keyword evidence="1" id="KW-0677">Repeat</keyword>